<accession>A0A810KZ09</accession>
<reference evidence="1" key="1">
    <citation type="submission" date="2020-08" db="EMBL/GenBank/DDBJ databases">
        <title>Whole genome shotgun sequence of Actinocatenispora sera NBRC 101916.</title>
        <authorList>
            <person name="Komaki H."/>
            <person name="Tamura T."/>
        </authorList>
    </citation>
    <scope>NUCLEOTIDE SEQUENCE</scope>
    <source>
        <strain evidence="1">NBRC 101916</strain>
    </source>
</reference>
<gene>
    <name evidence="1" type="ORF">Asera_25310</name>
</gene>
<sequence>MHSSEWYDLPQPARGIAEATVAAVTAARDTDADGYQVATARLAGHHAEQVGIVAGETVRLLLEERYPDGLTGDDLRAVLTDCAGAARWYPEFDPTVAMTLIAGALGVHEADGEPLPLAAAEVAGHGPLLIARLAAGAPHPLAGYLRAALAEIARTETMD</sequence>
<keyword evidence="2" id="KW-1185">Reference proteome</keyword>
<name>A0A810KZ09_9ACTN</name>
<dbReference type="Proteomes" id="UP000680750">
    <property type="component" value="Chromosome"/>
</dbReference>
<dbReference type="RefSeq" id="WP_051802103.1">
    <property type="nucleotide sequence ID" value="NZ_AP023354.1"/>
</dbReference>
<protein>
    <submittedName>
        <fullName evidence="1">Uncharacterized protein</fullName>
    </submittedName>
</protein>
<proteinExistence type="predicted"/>
<dbReference type="AlphaFoldDB" id="A0A810KZ09"/>
<evidence type="ECO:0000313" key="1">
    <source>
        <dbReference type="EMBL" id="BCJ28423.1"/>
    </source>
</evidence>
<organism evidence="1 2">
    <name type="scientific">Actinocatenispora sera</name>
    <dbReference type="NCBI Taxonomy" id="390989"/>
    <lineage>
        <taxon>Bacteria</taxon>
        <taxon>Bacillati</taxon>
        <taxon>Actinomycetota</taxon>
        <taxon>Actinomycetes</taxon>
        <taxon>Micromonosporales</taxon>
        <taxon>Micromonosporaceae</taxon>
        <taxon>Actinocatenispora</taxon>
    </lineage>
</organism>
<evidence type="ECO:0000313" key="2">
    <source>
        <dbReference type="Proteomes" id="UP000680750"/>
    </source>
</evidence>
<dbReference type="OrthoDB" id="3405034at2"/>
<dbReference type="KEGG" id="aser:Asera_25310"/>
<dbReference type="EMBL" id="AP023354">
    <property type="protein sequence ID" value="BCJ28423.1"/>
    <property type="molecule type" value="Genomic_DNA"/>
</dbReference>